<organism evidence="3 4">
    <name type="scientific">Xylaria arbuscula</name>
    <dbReference type="NCBI Taxonomy" id="114810"/>
    <lineage>
        <taxon>Eukaryota</taxon>
        <taxon>Fungi</taxon>
        <taxon>Dikarya</taxon>
        <taxon>Ascomycota</taxon>
        <taxon>Pezizomycotina</taxon>
        <taxon>Sordariomycetes</taxon>
        <taxon>Xylariomycetidae</taxon>
        <taxon>Xylariales</taxon>
        <taxon>Xylariaceae</taxon>
        <taxon>Xylaria</taxon>
    </lineage>
</organism>
<dbReference type="Pfam" id="PF26013">
    <property type="entry name" value="DUF8004"/>
    <property type="match status" value="1"/>
</dbReference>
<protein>
    <recommendedName>
        <fullName evidence="2">DUF8004 domain-containing protein</fullName>
    </recommendedName>
</protein>
<dbReference type="Proteomes" id="UP001148614">
    <property type="component" value="Unassembled WGS sequence"/>
</dbReference>
<evidence type="ECO:0000259" key="2">
    <source>
        <dbReference type="Pfam" id="PF26013"/>
    </source>
</evidence>
<dbReference type="PANTHER" id="PTHR39601:SF2">
    <property type="entry name" value="CHORIOGENIN HMINOR"/>
    <property type="match status" value="1"/>
</dbReference>
<name>A0A9W8NMC2_9PEZI</name>
<keyword evidence="4" id="KW-1185">Reference proteome</keyword>
<dbReference type="PANTHER" id="PTHR39601">
    <property type="entry name" value="CHORIOGENIN HMINOR"/>
    <property type="match status" value="1"/>
</dbReference>
<feature type="region of interest" description="Disordered" evidence="1">
    <location>
        <begin position="954"/>
        <end position="1030"/>
    </location>
</feature>
<accession>A0A9W8NMC2</accession>
<evidence type="ECO:0000313" key="4">
    <source>
        <dbReference type="Proteomes" id="UP001148614"/>
    </source>
</evidence>
<feature type="compositionally biased region" description="Basic and acidic residues" evidence="1">
    <location>
        <begin position="1011"/>
        <end position="1022"/>
    </location>
</feature>
<gene>
    <name evidence="3" type="ORF">NPX13_g950</name>
</gene>
<dbReference type="VEuPathDB" id="FungiDB:F4678DRAFT_144724"/>
<feature type="compositionally biased region" description="Polar residues" evidence="1">
    <location>
        <begin position="134"/>
        <end position="147"/>
    </location>
</feature>
<feature type="compositionally biased region" description="Polar residues" evidence="1">
    <location>
        <begin position="205"/>
        <end position="225"/>
    </location>
</feature>
<feature type="compositionally biased region" description="Polar residues" evidence="1">
    <location>
        <begin position="955"/>
        <end position="969"/>
    </location>
</feature>
<dbReference type="InterPro" id="IPR058317">
    <property type="entry name" value="DUF8004"/>
</dbReference>
<reference evidence="3" key="1">
    <citation type="submission" date="2022-07" db="EMBL/GenBank/DDBJ databases">
        <title>Genome Sequence of Xylaria arbuscula.</title>
        <authorList>
            <person name="Buettner E."/>
        </authorList>
    </citation>
    <scope>NUCLEOTIDE SEQUENCE</scope>
    <source>
        <strain evidence="3">VT107</strain>
    </source>
</reference>
<dbReference type="EMBL" id="JANPWZ010000077">
    <property type="protein sequence ID" value="KAJ3579615.1"/>
    <property type="molecule type" value="Genomic_DNA"/>
</dbReference>
<feature type="compositionally biased region" description="Polar residues" evidence="1">
    <location>
        <begin position="293"/>
        <end position="303"/>
    </location>
</feature>
<feature type="region of interest" description="Disordered" evidence="1">
    <location>
        <begin position="69"/>
        <end position="303"/>
    </location>
</feature>
<feature type="compositionally biased region" description="Polar residues" evidence="1">
    <location>
        <begin position="265"/>
        <end position="274"/>
    </location>
</feature>
<comment type="caution">
    <text evidence="3">The sequence shown here is derived from an EMBL/GenBank/DDBJ whole genome shotgun (WGS) entry which is preliminary data.</text>
</comment>
<feature type="compositionally biased region" description="Polar residues" evidence="1">
    <location>
        <begin position="181"/>
        <end position="196"/>
    </location>
</feature>
<feature type="region of interest" description="Disordered" evidence="1">
    <location>
        <begin position="893"/>
        <end position="928"/>
    </location>
</feature>
<evidence type="ECO:0000256" key="1">
    <source>
        <dbReference type="SAM" id="MobiDB-lite"/>
    </source>
</evidence>
<feature type="domain" description="DUF8004" evidence="2">
    <location>
        <begin position="494"/>
        <end position="587"/>
    </location>
</feature>
<sequence length="1030" mass="113183">MSASSKFARKFLAIASSLLSLPLPLPINAAARRHLVPFSVIHSNLLSHGQQHGVLDKSSPVSIDSEPVAAAVPGGRRQRAPQSNSRHAENQDNIKIAAFLPVHEDPTGPNRVNSLPLPPPSGLGFSPSLPDVPQDSSSMPLAEQNVNPEVRSSGRLQKPPPPQHAPPLPPPRQVVTPPPASNSGFLFTETTASPRLQKQRKHRSSSVNASPQSHTRNSSSLTAHQSPPPNDRIRSSSARPPARTSGENEGRIVPPAAATVLARPGSSNGSQSPTRESDRRGRTRKSWLPGGRSRSQSTESRQKTMAGTWILGQNTDYNTAFLANGEKIPELWNDSGDVLVYLDPKGSNGSPSFKVHSFTTDYSLVFADLIDAEASMSPEERARSFIGRDNLSVSDATRRVQSPPLSPPITDSQGSSEMRLYLPVSMSTPGHRSEADMERLISIRNMFAFLTGQPLVATKAQPTLFAVFINISSLLREFQFTNNDGSTFGDAVEMSFSFFIEQMALADVRQSREKTLESLILGERMRSMELYNEAFAHAVGKYSAMRELRSPLWDQVSASTRQRLERAHFDLVGRQHGVNTRLEAFDFPALFSGTANSTSSVEYKDIKFHNWRKSFGRMRQFVLNYYKSSFGSWPPKARSKKNPFTESGLNRQVLKILYSDFCALYDLLVDRDSLTTRMIDQSSDDFNSDHKNPKCSAMRKMLNEFDTSSPPVLPPIPFDLPKLPDMTSVQENFYDLSHKEQVKLVKKGLQEYQTILILNKAYDFETSNLPMPFLEQFKEFELKDAKGKTAADMADNRLGYWLFLYVIIQSLPMLIVDAPGLKYTEGVEYFLCQPPKGSPPWIEDAPAVRKRCHCWLAGKRWEMGDYTAPAVPPNDTLSPLEAPQAVFEDMDPGIAGSPSLIPRNDSPLSGPPGLAIRSRGNSPAGRRNSAYRSSIAIGLEPVALPSNELSIPGSRVSSALGSFSSSRPASTLMDRSRSSGNLRGLAGAQGRGSDSRSSSRQESAGGSTFDDILKDMGGEAKQPKKKKGLF</sequence>
<proteinExistence type="predicted"/>
<evidence type="ECO:0000313" key="3">
    <source>
        <dbReference type="EMBL" id="KAJ3579615.1"/>
    </source>
</evidence>
<dbReference type="AlphaFoldDB" id="A0A9W8NMC2"/>
<feature type="compositionally biased region" description="Pro residues" evidence="1">
    <location>
        <begin position="158"/>
        <end position="180"/>
    </location>
</feature>